<feature type="transmembrane region" description="Helical" evidence="6">
    <location>
        <begin position="236"/>
        <end position="254"/>
    </location>
</feature>
<dbReference type="PANTHER" id="PTHR42718">
    <property type="entry name" value="MAJOR FACILITATOR SUPERFAMILY MULTIDRUG TRANSPORTER MFSC"/>
    <property type="match status" value="1"/>
</dbReference>
<dbReference type="Gene3D" id="1.20.1250.20">
    <property type="entry name" value="MFS general substrate transporter like domains"/>
    <property type="match status" value="1"/>
</dbReference>
<feature type="transmembrane region" description="Helical" evidence="6">
    <location>
        <begin position="43"/>
        <end position="67"/>
    </location>
</feature>
<comment type="caution">
    <text evidence="8">The sequence shown here is derived from an EMBL/GenBank/DDBJ whole genome shotgun (WGS) entry which is preliminary data.</text>
</comment>
<comment type="subcellular location">
    <subcellularLocation>
        <location evidence="1">Membrane</location>
        <topology evidence="1">Multi-pass membrane protein</topology>
    </subcellularLocation>
</comment>
<keyword evidence="2 6" id="KW-0812">Transmembrane</keyword>
<dbReference type="Proteomes" id="UP000799441">
    <property type="component" value="Unassembled WGS sequence"/>
</dbReference>
<evidence type="ECO:0000313" key="9">
    <source>
        <dbReference type="Proteomes" id="UP000799441"/>
    </source>
</evidence>
<dbReference type="Pfam" id="PF07690">
    <property type="entry name" value="MFS_1"/>
    <property type="match status" value="1"/>
</dbReference>
<dbReference type="AlphaFoldDB" id="A0A9P4UNS2"/>
<feature type="transmembrane region" description="Helical" evidence="6">
    <location>
        <begin position="109"/>
        <end position="129"/>
    </location>
</feature>
<feature type="transmembrane region" description="Helical" evidence="6">
    <location>
        <begin position="266"/>
        <end position="289"/>
    </location>
</feature>
<feature type="transmembrane region" description="Helical" evidence="6">
    <location>
        <begin position="309"/>
        <end position="330"/>
    </location>
</feature>
<evidence type="ECO:0000256" key="3">
    <source>
        <dbReference type="ARBA" id="ARBA00022989"/>
    </source>
</evidence>
<feature type="region of interest" description="Disordered" evidence="5">
    <location>
        <begin position="1"/>
        <end position="24"/>
    </location>
</feature>
<feature type="transmembrane region" description="Helical" evidence="6">
    <location>
        <begin position="395"/>
        <end position="420"/>
    </location>
</feature>
<sequence length="519" mass="56339">MKVNQRDVETAHRTAAAEESEEARIERLGRERPEQLKSAWQEFGFVFSVIVTQLITEFFVSGFAVLVPQLKEGLDIPQASITWPASAFSLVISSFLLPFGRLGDIYGGYPLFIAGCAWYTAWTLIAGFAQNELMMDFCRALQGLGPAAYLPAGVQLIGSMYRPGPRKNIVFSLYGAMAPLGFFVGIFFGGVAVQWATWRWYFWIGTIVSAITTVVAIFCIPSDIQEHKGNGVKMDWWGALTIVCGIILVIFAITDCAHAPNGWKSPYIPITFSLGAVFLLAAIYVEGWVAEQPLLPPDVIAIKYMKPMIAGLLFAYGTLGIYLIYATLYIQEVIGIGPIQLVAWYVPMGLGGCILAAGGGFILHLIPGTFLAVITCLAIIADALLFALAPAHPYYWAWIFPAMVCATIAIDLIFNVATIFLSTSMPLSRQGLAGGLSNVLTQLSIALLLGFADIVATKTEDQGVKRSYKNAFWFELACGATALVIFVFFVRIDRAKSDLTADEKAALIVSGSAQVAGPK</sequence>
<feature type="transmembrane region" description="Helical" evidence="6">
    <location>
        <begin position="169"/>
        <end position="188"/>
    </location>
</feature>
<dbReference type="GO" id="GO:0016020">
    <property type="term" value="C:membrane"/>
    <property type="evidence" value="ECO:0007669"/>
    <property type="project" value="UniProtKB-SubCell"/>
</dbReference>
<reference evidence="8" key="1">
    <citation type="journal article" date="2020" name="Stud. Mycol.">
        <title>101 Dothideomycetes genomes: a test case for predicting lifestyles and emergence of pathogens.</title>
        <authorList>
            <person name="Haridas S."/>
            <person name="Albert R."/>
            <person name="Binder M."/>
            <person name="Bloem J."/>
            <person name="Labutti K."/>
            <person name="Salamov A."/>
            <person name="Andreopoulos B."/>
            <person name="Baker S."/>
            <person name="Barry K."/>
            <person name="Bills G."/>
            <person name="Bluhm B."/>
            <person name="Cannon C."/>
            <person name="Castanera R."/>
            <person name="Culley D."/>
            <person name="Daum C."/>
            <person name="Ezra D."/>
            <person name="Gonzalez J."/>
            <person name="Henrissat B."/>
            <person name="Kuo A."/>
            <person name="Liang C."/>
            <person name="Lipzen A."/>
            <person name="Lutzoni F."/>
            <person name="Magnuson J."/>
            <person name="Mondo S."/>
            <person name="Nolan M."/>
            <person name="Ohm R."/>
            <person name="Pangilinan J."/>
            <person name="Park H.-J."/>
            <person name="Ramirez L."/>
            <person name="Alfaro M."/>
            <person name="Sun H."/>
            <person name="Tritt A."/>
            <person name="Yoshinaga Y."/>
            <person name="Zwiers L.-H."/>
            <person name="Turgeon B."/>
            <person name="Goodwin S."/>
            <person name="Spatafora J."/>
            <person name="Crous P."/>
            <person name="Grigoriev I."/>
        </authorList>
    </citation>
    <scope>NUCLEOTIDE SEQUENCE</scope>
    <source>
        <strain evidence="8">CBS 116435</strain>
    </source>
</reference>
<evidence type="ECO:0000259" key="7">
    <source>
        <dbReference type="PROSITE" id="PS50850"/>
    </source>
</evidence>
<dbReference type="Gene3D" id="1.20.1720.10">
    <property type="entry name" value="Multidrug resistance protein D"/>
    <property type="match status" value="1"/>
</dbReference>
<evidence type="ECO:0000256" key="6">
    <source>
        <dbReference type="SAM" id="Phobius"/>
    </source>
</evidence>
<evidence type="ECO:0000256" key="2">
    <source>
        <dbReference type="ARBA" id="ARBA00022692"/>
    </source>
</evidence>
<feature type="transmembrane region" description="Helical" evidence="6">
    <location>
        <begin position="200"/>
        <end position="224"/>
    </location>
</feature>
<feature type="transmembrane region" description="Helical" evidence="6">
    <location>
        <begin position="472"/>
        <end position="490"/>
    </location>
</feature>
<accession>A0A9P4UNS2</accession>
<dbReference type="EMBL" id="MU003781">
    <property type="protein sequence ID" value="KAF2722667.1"/>
    <property type="molecule type" value="Genomic_DNA"/>
</dbReference>
<evidence type="ECO:0000313" key="8">
    <source>
        <dbReference type="EMBL" id="KAF2722667.1"/>
    </source>
</evidence>
<feature type="transmembrane region" description="Helical" evidence="6">
    <location>
        <begin position="342"/>
        <end position="363"/>
    </location>
</feature>
<evidence type="ECO:0000256" key="5">
    <source>
        <dbReference type="SAM" id="MobiDB-lite"/>
    </source>
</evidence>
<feature type="transmembrane region" description="Helical" evidence="6">
    <location>
        <begin position="370"/>
        <end position="389"/>
    </location>
</feature>
<feature type="transmembrane region" description="Helical" evidence="6">
    <location>
        <begin position="79"/>
        <end position="97"/>
    </location>
</feature>
<dbReference type="InterPro" id="IPR011701">
    <property type="entry name" value="MFS"/>
</dbReference>
<feature type="domain" description="Major facilitator superfamily (MFS) profile" evidence="7">
    <location>
        <begin position="45"/>
        <end position="494"/>
    </location>
</feature>
<name>A0A9P4UNS2_9PEZI</name>
<dbReference type="PANTHER" id="PTHR42718:SF36">
    <property type="entry name" value="MULTIDRUG TRANSPORTER, PUTATIVE (AFU_ORTHOLOGUE AFUA_4G13820)-RELATED"/>
    <property type="match status" value="1"/>
</dbReference>
<keyword evidence="3 6" id="KW-1133">Transmembrane helix</keyword>
<keyword evidence="4 6" id="KW-0472">Membrane</keyword>
<dbReference type="InterPro" id="IPR020846">
    <property type="entry name" value="MFS_dom"/>
</dbReference>
<gene>
    <name evidence="8" type="ORF">K431DRAFT_266270</name>
</gene>
<dbReference type="InterPro" id="IPR036259">
    <property type="entry name" value="MFS_trans_sf"/>
</dbReference>
<protein>
    <submittedName>
        <fullName evidence="8">MFS general substrate transporter</fullName>
    </submittedName>
</protein>
<dbReference type="PROSITE" id="PS50850">
    <property type="entry name" value="MFS"/>
    <property type="match status" value="1"/>
</dbReference>
<dbReference type="SUPFAM" id="SSF103473">
    <property type="entry name" value="MFS general substrate transporter"/>
    <property type="match status" value="1"/>
</dbReference>
<evidence type="ECO:0000256" key="1">
    <source>
        <dbReference type="ARBA" id="ARBA00004141"/>
    </source>
</evidence>
<feature type="transmembrane region" description="Helical" evidence="6">
    <location>
        <begin position="432"/>
        <end position="452"/>
    </location>
</feature>
<proteinExistence type="predicted"/>
<dbReference type="GO" id="GO:0022857">
    <property type="term" value="F:transmembrane transporter activity"/>
    <property type="evidence" value="ECO:0007669"/>
    <property type="project" value="InterPro"/>
</dbReference>
<evidence type="ECO:0000256" key="4">
    <source>
        <dbReference type="ARBA" id="ARBA00023136"/>
    </source>
</evidence>
<dbReference type="OrthoDB" id="2130629at2759"/>
<organism evidence="8 9">
    <name type="scientific">Polychaeton citri CBS 116435</name>
    <dbReference type="NCBI Taxonomy" id="1314669"/>
    <lineage>
        <taxon>Eukaryota</taxon>
        <taxon>Fungi</taxon>
        <taxon>Dikarya</taxon>
        <taxon>Ascomycota</taxon>
        <taxon>Pezizomycotina</taxon>
        <taxon>Dothideomycetes</taxon>
        <taxon>Dothideomycetidae</taxon>
        <taxon>Capnodiales</taxon>
        <taxon>Capnodiaceae</taxon>
        <taxon>Polychaeton</taxon>
    </lineage>
</organism>
<keyword evidence="9" id="KW-1185">Reference proteome</keyword>